<evidence type="ECO:0000313" key="7">
    <source>
        <dbReference type="Proteomes" id="UP000762676"/>
    </source>
</evidence>
<comment type="subcellular location">
    <subcellularLocation>
        <location evidence="1">Membrane</location>
        <topology evidence="1">Multi-pass membrane protein</topology>
    </subcellularLocation>
</comment>
<sequence>MGTAEFCRKLVRKKVLSQSDLERSSLDRCLSVLDLIFLGVGCTLGAGMYVVIGQVARDIAGPSVTISFLVAAITSAMAGLCYAEFASRIPRSGSAYVYSYVTVGELMAFIIGWNLILEYVIGTASVARAWSSYFDNMIGNHISSFFQNSMPIHVSWLSEYPDFLALFITLLLTVLLILGVKESARFNNIFTSINLLVIVYIMLCGLFKLEPQNWNLEQDEVKFWSLASVVA</sequence>
<dbReference type="EMBL" id="BMAT01006686">
    <property type="protein sequence ID" value="GFS18000.1"/>
    <property type="molecule type" value="Genomic_DNA"/>
</dbReference>
<evidence type="ECO:0000313" key="6">
    <source>
        <dbReference type="EMBL" id="GFS18000.1"/>
    </source>
</evidence>
<dbReference type="AlphaFoldDB" id="A0AAV4J6K2"/>
<dbReference type="PANTHER" id="PTHR43243">
    <property type="entry name" value="INNER MEMBRANE TRANSPORTER YGJI-RELATED"/>
    <property type="match status" value="1"/>
</dbReference>
<feature type="transmembrane region" description="Helical" evidence="5">
    <location>
        <begin position="163"/>
        <end position="180"/>
    </location>
</feature>
<evidence type="ECO:0000256" key="2">
    <source>
        <dbReference type="ARBA" id="ARBA00022692"/>
    </source>
</evidence>
<feature type="transmembrane region" description="Helical" evidence="5">
    <location>
        <begin position="95"/>
        <end position="116"/>
    </location>
</feature>
<reference evidence="6 7" key="1">
    <citation type="journal article" date="2021" name="Elife">
        <title>Chloroplast acquisition without the gene transfer in kleptoplastic sea slugs, Plakobranchus ocellatus.</title>
        <authorList>
            <person name="Maeda T."/>
            <person name="Takahashi S."/>
            <person name="Yoshida T."/>
            <person name="Shimamura S."/>
            <person name="Takaki Y."/>
            <person name="Nagai Y."/>
            <person name="Toyoda A."/>
            <person name="Suzuki Y."/>
            <person name="Arimoto A."/>
            <person name="Ishii H."/>
            <person name="Satoh N."/>
            <person name="Nishiyama T."/>
            <person name="Hasebe M."/>
            <person name="Maruyama T."/>
            <person name="Minagawa J."/>
            <person name="Obokata J."/>
            <person name="Shigenobu S."/>
        </authorList>
    </citation>
    <scope>NUCLEOTIDE SEQUENCE [LARGE SCALE GENOMIC DNA]</scope>
</reference>
<dbReference type="Proteomes" id="UP000762676">
    <property type="component" value="Unassembled WGS sequence"/>
</dbReference>
<accession>A0AAV4J6K2</accession>
<name>A0AAV4J6K2_9GAST</name>
<comment type="caution">
    <text evidence="6">The sequence shown here is derived from an EMBL/GenBank/DDBJ whole genome shotgun (WGS) entry which is preliminary data.</text>
</comment>
<keyword evidence="4 5" id="KW-0472">Membrane</keyword>
<gene>
    <name evidence="6" type="ORF">ElyMa_003253200</name>
</gene>
<keyword evidence="3 5" id="KW-1133">Transmembrane helix</keyword>
<feature type="transmembrane region" description="Helical" evidence="5">
    <location>
        <begin position="32"/>
        <end position="52"/>
    </location>
</feature>
<organism evidence="6 7">
    <name type="scientific">Elysia marginata</name>
    <dbReference type="NCBI Taxonomy" id="1093978"/>
    <lineage>
        <taxon>Eukaryota</taxon>
        <taxon>Metazoa</taxon>
        <taxon>Spiralia</taxon>
        <taxon>Lophotrochozoa</taxon>
        <taxon>Mollusca</taxon>
        <taxon>Gastropoda</taxon>
        <taxon>Heterobranchia</taxon>
        <taxon>Euthyneura</taxon>
        <taxon>Panpulmonata</taxon>
        <taxon>Sacoglossa</taxon>
        <taxon>Placobranchoidea</taxon>
        <taxon>Plakobranchidae</taxon>
        <taxon>Elysia</taxon>
    </lineage>
</organism>
<evidence type="ECO:0000256" key="1">
    <source>
        <dbReference type="ARBA" id="ARBA00004141"/>
    </source>
</evidence>
<evidence type="ECO:0000256" key="3">
    <source>
        <dbReference type="ARBA" id="ARBA00022989"/>
    </source>
</evidence>
<feature type="transmembrane region" description="Helical" evidence="5">
    <location>
        <begin position="64"/>
        <end position="83"/>
    </location>
</feature>
<proteinExistence type="predicted"/>
<feature type="transmembrane region" description="Helical" evidence="5">
    <location>
        <begin position="192"/>
        <end position="209"/>
    </location>
</feature>
<keyword evidence="7" id="KW-1185">Reference proteome</keyword>
<dbReference type="Pfam" id="PF13520">
    <property type="entry name" value="AA_permease_2"/>
    <property type="match status" value="1"/>
</dbReference>
<keyword evidence="2 5" id="KW-0812">Transmembrane</keyword>
<dbReference type="PANTHER" id="PTHR43243:SF105">
    <property type="entry name" value="CATIONIC AMINO ACID TRANSPORTER C-TERMINAL DOMAIN-CONTAINING PROTEIN"/>
    <property type="match status" value="1"/>
</dbReference>
<dbReference type="Gene3D" id="1.20.1740.10">
    <property type="entry name" value="Amino acid/polyamine transporter I"/>
    <property type="match status" value="1"/>
</dbReference>
<evidence type="ECO:0000256" key="5">
    <source>
        <dbReference type="SAM" id="Phobius"/>
    </source>
</evidence>
<evidence type="ECO:0000256" key="4">
    <source>
        <dbReference type="ARBA" id="ARBA00023136"/>
    </source>
</evidence>
<dbReference type="InterPro" id="IPR002293">
    <property type="entry name" value="AA/rel_permease1"/>
</dbReference>
<protein>
    <submittedName>
        <fullName evidence="6">Cationic amino acid transporter 2-like</fullName>
    </submittedName>
</protein>
<dbReference type="GO" id="GO:0015171">
    <property type="term" value="F:amino acid transmembrane transporter activity"/>
    <property type="evidence" value="ECO:0007669"/>
    <property type="project" value="TreeGrafter"/>
</dbReference>
<dbReference type="GO" id="GO:0005886">
    <property type="term" value="C:plasma membrane"/>
    <property type="evidence" value="ECO:0007669"/>
    <property type="project" value="TreeGrafter"/>
</dbReference>